<gene>
    <name evidence="5" type="ORF">ISF_09225</name>
</gene>
<dbReference type="GO" id="GO:0016874">
    <property type="term" value="F:ligase activity"/>
    <property type="evidence" value="ECO:0007669"/>
    <property type="project" value="UniProtKB-KW"/>
</dbReference>
<evidence type="ECO:0000259" key="4">
    <source>
        <dbReference type="PROSITE" id="PS50075"/>
    </source>
</evidence>
<dbReference type="InterPro" id="IPR009081">
    <property type="entry name" value="PP-bd_ACP"/>
</dbReference>
<dbReference type="PROSITE" id="PS00012">
    <property type="entry name" value="PHOSPHOPANTETHEINE"/>
    <property type="match status" value="1"/>
</dbReference>
<dbReference type="InterPro" id="IPR042099">
    <property type="entry name" value="ANL_N_sf"/>
</dbReference>
<proteinExistence type="predicted"/>
<dbReference type="InterPro" id="IPR036736">
    <property type="entry name" value="ACP-like_sf"/>
</dbReference>
<keyword evidence="5" id="KW-0436">Ligase</keyword>
<evidence type="ECO:0000256" key="3">
    <source>
        <dbReference type="SAM" id="MobiDB-lite"/>
    </source>
</evidence>
<dbReference type="RefSeq" id="XP_018700036.1">
    <property type="nucleotide sequence ID" value="XM_018852828.1"/>
</dbReference>
<dbReference type="STRING" id="1081104.A0A167LD28"/>
<dbReference type="SUPFAM" id="SSF47336">
    <property type="entry name" value="ACP-like"/>
    <property type="match status" value="1"/>
</dbReference>
<protein>
    <submittedName>
        <fullName evidence="5">AMP-dependent synthetase/ligase</fullName>
    </submittedName>
</protein>
<evidence type="ECO:0000256" key="1">
    <source>
        <dbReference type="ARBA" id="ARBA00022450"/>
    </source>
</evidence>
<dbReference type="PANTHER" id="PTHR44845:SF4">
    <property type="entry name" value="NONRIBOSOMAL PEPTIDE SYNTHASE INPA"/>
    <property type="match status" value="1"/>
</dbReference>
<dbReference type="Pfam" id="PF00501">
    <property type="entry name" value="AMP-binding"/>
    <property type="match status" value="1"/>
</dbReference>
<feature type="region of interest" description="Disordered" evidence="3">
    <location>
        <begin position="968"/>
        <end position="997"/>
    </location>
</feature>
<keyword evidence="6" id="KW-1185">Reference proteome</keyword>
<dbReference type="InterPro" id="IPR000873">
    <property type="entry name" value="AMP-dep_synth/lig_dom"/>
</dbReference>
<organism evidence="5 6">
    <name type="scientific">Cordyceps fumosorosea (strain ARSEF 2679)</name>
    <name type="common">Isaria fumosorosea</name>
    <dbReference type="NCBI Taxonomy" id="1081104"/>
    <lineage>
        <taxon>Eukaryota</taxon>
        <taxon>Fungi</taxon>
        <taxon>Dikarya</taxon>
        <taxon>Ascomycota</taxon>
        <taxon>Pezizomycotina</taxon>
        <taxon>Sordariomycetes</taxon>
        <taxon>Hypocreomycetidae</taxon>
        <taxon>Hypocreales</taxon>
        <taxon>Cordycipitaceae</taxon>
        <taxon>Cordyceps</taxon>
    </lineage>
</organism>
<dbReference type="InterPro" id="IPR045851">
    <property type="entry name" value="AMP-bd_C_sf"/>
</dbReference>
<accession>A0A167LD28</accession>
<evidence type="ECO:0000256" key="2">
    <source>
        <dbReference type="ARBA" id="ARBA00022553"/>
    </source>
</evidence>
<comment type="caution">
    <text evidence="5">The sequence shown here is derived from an EMBL/GenBank/DDBJ whole genome shotgun (WGS) entry which is preliminary data.</text>
</comment>
<evidence type="ECO:0000313" key="5">
    <source>
        <dbReference type="EMBL" id="OAA52947.1"/>
    </source>
</evidence>
<dbReference type="InterPro" id="IPR013120">
    <property type="entry name" value="FAR_NAD-bd"/>
</dbReference>
<dbReference type="AlphaFoldDB" id="A0A167LD28"/>
<reference evidence="5 6" key="1">
    <citation type="journal article" date="2016" name="Genome Biol. Evol.">
        <title>Divergent and convergent evolution of fungal pathogenicity.</title>
        <authorList>
            <person name="Shang Y."/>
            <person name="Xiao G."/>
            <person name="Zheng P."/>
            <person name="Cen K."/>
            <person name="Zhan S."/>
            <person name="Wang C."/>
        </authorList>
    </citation>
    <scope>NUCLEOTIDE SEQUENCE [LARGE SCALE GENOMIC DNA]</scope>
    <source>
        <strain evidence="5 6">ARSEF 2679</strain>
    </source>
</reference>
<dbReference type="PROSITE" id="PS50075">
    <property type="entry name" value="CARRIER"/>
    <property type="match status" value="1"/>
</dbReference>
<dbReference type="Gene3D" id="1.10.1200.10">
    <property type="entry name" value="ACP-like"/>
    <property type="match status" value="1"/>
</dbReference>
<dbReference type="GeneID" id="30025517"/>
<dbReference type="Pfam" id="PF07993">
    <property type="entry name" value="NAD_binding_4"/>
    <property type="match status" value="2"/>
</dbReference>
<keyword evidence="2" id="KW-0597">Phosphoprotein</keyword>
<dbReference type="Proteomes" id="UP000076744">
    <property type="component" value="Unassembled WGS sequence"/>
</dbReference>
<sequence>MPTLTDAELDELWTQNATPPVAVSTPIQELIAQRADVQRDMPCVVSWDGSYNYEQLVQRASNLADHLDRKVCRKHGQVLPILMYKSSWMPVAMMGALMGGWGTVPLDANLSAAKLAEILERLKPPCILTLSDIEISVNVEIPRLVVDRLGLLDWPSKPRPRTAKSTTNITAVVFTSASTGASKAVTLDSQCVSTAAVYGSQILQLASSSRVFQFSSYSFDISLHEMFMTLVAGGCLCIPSEAERLNNPIAAMNAMGANFICTTPSVMMSVFADAIPSSSIATIVLTGEPLASRITPLFDTPARLFSWYGASECPVVSLGPLRRETWAPSQIGSRRPGNCWVQSTDDPTILCRFGEVGELLVESAMLTSGYLGMERRTEEAFSVDPAWLCRGSGRVAGRRGRLYRTGDLVRNNRDGTLDFVGRRDSVVKICGQRVDTHLVEQSVWDVLRETHTASEVGAVDLVVEAIDVKGDLSVACFAVVGDGVVSKNEHAPLLKGLVKPDAPPVEIREPSPPLQRIQSEVDAALREKLPAHMVPTLYLQLSRMPFTVNGKIDRQRLRALSSEIAAERLSAFRAIVGRAVDAAAPQNKSEVAVQRLWQSLLGIEVGKLAVTSSFLECGGNSLLAMKLAKALVKEFGVSVAVPRLLRREATIRFIAELMQRPLSDRHHTMHRIDTASVLETWIGKLKTCVPTGCVDRSGRHGGRRVLLTGATGYLGTHILKELLGNDSVTNILIIARDPDTAAAKLRLREVARTAGWWQDDAFDRITVWAGDLAKPGLGLDEHQWRQVSQVDAVIHNGAVVNYSAEYDILEAVNVQSTFQLLEVALHSPSIQSFVYVSGGPKKLANHSEAQFLRLLDDAEGYSQSKYVAEQLTLAAGRLQLQSVENHTSRFPAFDMGEQGCSFSVVKPGYIIGDQTSGISNTDDFIWKLVAGASRMGSYPSDPADSWLDVAEVDYVARRVVLRANPPERTSCPGRVNGVGADRAHSSEARSGPTHEDIDRGLTVERFWHAVQAQTGQSLEPRERSLWLAQAHAKIEDDDDGHPLSSIMPYLGTSLGSCSDGEGKAGVQTHVSPLDGPGEVDAAVRRSVQYLCGIGFISLTDKVGMEGTSRVNGNGLCEQDRDGCRQTLKSGMVNGNGWRVPHRLAIGRSKLRI</sequence>
<dbReference type="SUPFAM" id="SSF56801">
    <property type="entry name" value="Acetyl-CoA synthetase-like"/>
    <property type="match status" value="1"/>
</dbReference>
<keyword evidence="1" id="KW-0596">Phosphopantetheine</keyword>
<dbReference type="Gene3D" id="3.40.50.720">
    <property type="entry name" value="NAD(P)-binding Rossmann-like Domain"/>
    <property type="match status" value="1"/>
</dbReference>
<dbReference type="Gene3D" id="3.30.300.30">
    <property type="match status" value="1"/>
</dbReference>
<feature type="compositionally biased region" description="Basic and acidic residues" evidence="3">
    <location>
        <begin position="981"/>
        <end position="997"/>
    </location>
</feature>
<dbReference type="InterPro" id="IPR036291">
    <property type="entry name" value="NAD(P)-bd_dom_sf"/>
</dbReference>
<dbReference type="PANTHER" id="PTHR44845">
    <property type="entry name" value="CARRIER DOMAIN-CONTAINING PROTEIN"/>
    <property type="match status" value="1"/>
</dbReference>
<feature type="domain" description="Carrier" evidence="4">
    <location>
        <begin position="584"/>
        <end position="665"/>
    </location>
</feature>
<dbReference type="InterPro" id="IPR006162">
    <property type="entry name" value="Ppantetheine_attach_site"/>
</dbReference>
<dbReference type="PIRSF" id="PIRSF001617">
    <property type="entry name" value="Alpha-AR"/>
    <property type="match status" value="1"/>
</dbReference>
<name>A0A167LD28_CORFA</name>
<dbReference type="EMBL" id="AZHB01000043">
    <property type="protein sequence ID" value="OAA52947.1"/>
    <property type="molecule type" value="Genomic_DNA"/>
</dbReference>
<dbReference type="OrthoDB" id="416786at2759"/>
<evidence type="ECO:0000313" key="6">
    <source>
        <dbReference type="Proteomes" id="UP000076744"/>
    </source>
</evidence>
<dbReference type="Pfam" id="PF00550">
    <property type="entry name" value="PP-binding"/>
    <property type="match status" value="1"/>
</dbReference>
<dbReference type="Gene3D" id="3.40.50.12780">
    <property type="entry name" value="N-terminal domain of ligase-like"/>
    <property type="match status" value="1"/>
</dbReference>
<dbReference type="SUPFAM" id="SSF51735">
    <property type="entry name" value="NAD(P)-binding Rossmann-fold domains"/>
    <property type="match status" value="1"/>
</dbReference>